<evidence type="ECO:0000256" key="11">
    <source>
        <dbReference type="ARBA" id="ARBA00023303"/>
    </source>
</evidence>
<dbReference type="EMBL" id="GDHF01014716">
    <property type="protein sequence ID" value="JAI37598.1"/>
    <property type="molecule type" value="Transcribed_RNA"/>
</dbReference>
<evidence type="ECO:0000256" key="1">
    <source>
        <dbReference type="ARBA" id="ARBA00004141"/>
    </source>
</evidence>
<dbReference type="GO" id="GO:0015280">
    <property type="term" value="F:ligand-gated sodium channel activity"/>
    <property type="evidence" value="ECO:0007669"/>
    <property type="project" value="TreeGrafter"/>
</dbReference>
<dbReference type="PANTHER" id="PTHR11690">
    <property type="entry name" value="AMILORIDE-SENSITIVE SODIUM CHANNEL-RELATED"/>
    <property type="match status" value="1"/>
</dbReference>
<keyword evidence="4 12" id="KW-0894">Sodium channel</keyword>
<evidence type="ECO:0000256" key="6">
    <source>
        <dbReference type="ARBA" id="ARBA00022989"/>
    </source>
</evidence>
<keyword evidence="3 12" id="KW-0813">Transport</keyword>
<keyword evidence="8 12" id="KW-0406">Ion transport</keyword>
<dbReference type="InterPro" id="IPR020903">
    <property type="entry name" value="ENaC_CS"/>
</dbReference>
<dbReference type="PRINTS" id="PR01078">
    <property type="entry name" value="AMINACHANNEL"/>
</dbReference>
<dbReference type="PROSITE" id="PS01206">
    <property type="entry name" value="ASC"/>
    <property type="match status" value="1"/>
</dbReference>
<evidence type="ECO:0000256" key="5">
    <source>
        <dbReference type="ARBA" id="ARBA00022692"/>
    </source>
</evidence>
<comment type="similarity">
    <text evidence="2 12">Belongs to the amiloride-sensitive sodium channel (TC 1.A.6) family.</text>
</comment>
<evidence type="ECO:0000256" key="10">
    <source>
        <dbReference type="ARBA" id="ARBA00023201"/>
    </source>
</evidence>
<name>A0A0K8VFG4_BACLA</name>
<evidence type="ECO:0000256" key="2">
    <source>
        <dbReference type="ARBA" id="ARBA00007193"/>
    </source>
</evidence>
<dbReference type="Gene3D" id="2.60.470.10">
    <property type="entry name" value="Acid-sensing ion channels like domains"/>
    <property type="match status" value="1"/>
</dbReference>
<keyword evidence="11 12" id="KW-0407">Ion channel</keyword>
<comment type="subcellular location">
    <subcellularLocation>
        <location evidence="1">Membrane</location>
        <topology evidence="1">Multi-pass membrane protein</topology>
    </subcellularLocation>
</comment>
<evidence type="ECO:0000256" key="12">
    <source>
        <dbReference type="RuleBase" id="RU000679"/>
    </source>
</evidence>
<keyword evidence="10 12" id="KW-0739">Sodium transport</keyword>
<keyword evidence="5 12" id="KW-0812">Transmembrane</keyword>
<dbReference type="Pfam" id="PF00858">
    <property type="entry name" value="ASC"/>
    <property type="match status" value="1"/>
</dbReference>
<dbReference type="OrthoDB" id="5874059at2759"/>
<dbReference type="AlphaFoldDB" id="A0A0K8VFG4"/>
<feature type="transmembrane region" description="Helical" evidence="13">
    <location>
        <begin position="74"/>
        <end position="95"/>
    </location>
</feature>
<evidence type="ECO:0000256" key="7">
    <source>
        <dbReference type="ARBA" id="ARBA00023053"/>
    </source>
</evidence>
<sequence>MLTQEIVPNRRLTRIYPRASLITFEHRREHNETRPKPCKDLNVVKQFLTEFGQQTSIHGLNKTFEANMNRLTRLFWTVGFLCALGMLIFVTQKLAARYNKRQFKTVVNSTNYPVYRIVFPEVHICNDNRLNWARFASAKENFLRPEHHNTELEQIFTQTVALYDNLRFGAFDVFESLSNKSLRSLDYVNFTNVAQFMAWRCNELLTDCVWRHNPMNCCDIFIARRSSFGFCMSFNTVEDISGQLRAPLDNKWPWRASREGPGNGLNVRVLINERLHSPFAHNRKGIMFMVMEPGVWWSVSNHMELNDMTSVQLNAQLSFFDENTRSIPSNVRECVFGNERNSADYKTLLNHKYMFENCHAECQQEYTMKYCNCTFDMFFPPSQYPSCKLSDMPCLARNNERLKYFQQSGESDVLSATLQELGMVCECFLNCLSLAYLIDIRAYDLPHVTQKPNDSFVDLDFFFMRDSIVVFRTTVVYTWVDLLVNFGNATALFLGCSVISVVELIYYFCVYLPRRIRSVHKRRKRPLLVITTNNYDSKLLEDWMRQLYDRDVKNKEPEDTKEKQANST</sequence>
<feature type="transmembrane region" description="Helical" evidence="13">
    <location>
        <begin position="492"/>
        <end position="513"/>
    </location>
</feature>
<organism evidence="14">
    <name type="scientific">Bactrocera latifrons</name>
    <name type="common">Malaysian fruit fly</name>
    <name type="synonym">Chaetodacus latifrons</name>
    <dbReference type="NCBI Taxonomy" id="174628"/>
    <lineage>
        <taxon>Eukaryota</taxon>
        <taxon>Metazoa</taxon>
        <taxon>Ecdysozoa</taxon>
        <taxon>Arthropoda</taxon>
        <taxon>Hexapoda</taxon>
        <taxon>Insecta</taxon>
        <taxon>Pterygota</taxon>
        <taxon>Neoptera</taxon>
        <taxon>Endopterygota</taxon>
        <taxon>Diptera</taxon>
        <taxon>Brachycera</taxon>
        <taxon>Muscomorpha</taxon>
        <taxon>Tephritoidea</taxon>
        <taxon>Tephritidae</taxon>
        <taxon>Bactrocera</taxon>
        <taxon>Bactrocera</taxon>
    </lineage>
</organism>
<keyword evidence="7" id="KW-0915">Sodium</keyword>
<protein>
    <submittedName>
        <fullName evidence="14">Sodium channel protein Nach</fullName>
    </submittedName>
</protein>
<keyword evidence="6 13" id="KW-1133">Transmembrane helix</keyword>
<evidence type="ECO:0000256" key="8">
    <source>
        <dbReference type="ARBA" id="ARBA00023065"/>
    </source>
</evidence>
<dbReference type="InterPro" id="IPR001873">
    <property type="entry name" value="ENaC"/>
</dbReference>
<dbReference type="PANTHER" id="PTHR11690:SF288">
    <property type="entry name" value="AMILORIDE-SENSITIVE NA+ CHANNEL-RELATED"/>
    <property type="match status" value="1"/>
</dbReference>
<reference evidence="14" key="1">
    <citation type="submission" date="2015-06" db="EMBL/GenBank/DDBJ databases">
        <authorList>
            <person name="Hoefler B.C."/>
            <person name="Straight P.D."/>
        </authorList>
    </citation>
    <scope>NUCLEOTIDE SEQUENCE</scope>
</reference>
<dbReference type="Gene3D" id="1.10.287.770">
    <property type="entry name" value="YojJ-like"/>
    <property type="match status" value="1"/>
</dbReference>
<evidence type="ECO:0000256" key="4">
    <source>
        <dbReference type="ARBA" id="ARBA00022461"/>
    </source>
</evidence>
<evidence type="ECO:0000256" key="9">
    <source>
        <dbReference type="ARBA" id="ARBA00023136"/>
    </source>
</evidence>
<evidence type="ECO:0000313" key="14">
    <source>
        <dbReference type="EMBL" id="JAI37598.1"/>
    </source>
</evidence>
<dbReference type="GO" id="GO:0005886">
    <property type="term" value="C:plasma membrane"/>
    <property type="evidence" value="ECO:0007669"/>
    <property type="project" value="TreeGrafter"/>
</dbReference>
<proteinExistence type="inferred from homology"/>
<evidence type="ECO:0000256" key="3">
    <source>
        <dbReference type="ARBA" id="ARBA00022448"/>
    </source>
</evidence>
<gene>
    <name evidence="14" type="primary">Nach_1</name>
    <name evidence="14" type="ORF">c0_g1_i1</name>
</gene>
<accession>A0A0K8VFG4</accession>
<evidence type="ECO:0000256" key="13">
    <source>
        <dbReference type="SAM" id="Phobius"/>
    </source>
</evidence>
<keyword evidence="9 13" id="KW-0472">Membrane</keyword>